<dbReference type="AlphaFoldDB" id="A0A6S7B8Z7"/>
<name>A0A6S7B8Z7_9BURK</name>
<dbReference type="Proteomes" id="UP000494365">
    <property type="component" value="Unassembled WGS sequence"/>
</dbReference>
<keyword evidence="2" id="KW-1185">Reference proteome</keyword>
<evidence type="ECO:0000313" key="2">
    <source>
        <dbReference type="Proteomes" id="UP000494365"/>
    </source>
</evidence>
<sequence>MYDEGRAELHLSDRNAILFCRASGDDSFNPIGLVRS</sequence>
<protein>
    <submittedName>
        <fullName evidence="1">Uncharacterized protein</fullName>
    </submittedName>
</protein>
<organism evidence="1 2">
    <name type="scientific">Paraburkholderia ultramafica</name>
    <dbReference type="NCBI Taxonomy" id="1544867"/>
    <lineage>
        <taxon>Bacteria</taxon>
        <taxon>Pseudomonadati</taxon>
        <taxon>Pseudomonadota</taxon>
        <taxon>Betaproteobacteria</taxon>
        <taxon>Burkholderiales</taxon>
        <taxon>Burkholderiaceae</taxon>
        <taxon>Paraburkholderia</taxon>
    </lineage>
</organism>
<reference evidence="1 2" key="1">
    <citation type="submission" date="2020-04" db="EMBL/GenBank/DDBJ databases">
        <authorList>
            <person name="De Canck E."/>
        </authorList>
    </citation>
    <scope>NUCLEOTIDE SEQUENCE [LARGE SCALE GENOMIC DNA]</scope>
    <source>
        <strain evidence="1 2">LMG 28614</strain>
    </source>
</reference>
<accession>A0A6S7B8Z7</accession>
<gene>
    <name evidence="1" type="ORF">LMG28614_03473</name>
</gene>
<dbReference type="EMBL" id="CADIKK010000015">
    <property type="protein sequence ID" value="CAB3792211.1"/>
    <property type="molecule type" value="Genomic_DNA"/>
</dbReference>
<proteinExistence type="predicted"/>
<evidence type="ECO:0000313" key="1">
    <source>
        <dbReference type="EMBL" id="CAB3792211.1"/>
    </source>
</evidence>